<protein>
    <submittedName>
        <fullName evidence="1">Uncharacterized protein</fullName>
    </submittedName>
</protein>
<proteinExistence type="predicted"/>
<sequence>MWSQGADGAEYGLMLLAEFPSQINGPLWFMWKALSCGWVQNIIASHLLKIKCPINPVAAGSHVLARAVWQLHCSGFFIVCFENNRCL</sequence>
<dbReference type="EMBL" id="CM004469">
    <property type="protein sequence ID" value="OCT93436.1"/>
    <property type="molecule type" value="Genomic_DNA"/>
</dbReference>
<evidence type="ECO:0000313" key="2">
    <source>
        <dbReference type="Proteomes" id="UP000694892"/>
    </source>
</evidence>
<gene>
    <name evidence="1" type="ORF">XELAEV_18016505mg</name>
</gene>
<organism evidence="1 2">
    <name type="scientific">Xenopus laevis</name>
    <name type="common">African clawed frog</name>
    <dbReference type="NCBI Taxonomy" id="8355"/>
    <lineage>
        <taxon>Eukaryota</taxon>
        <taxon>Metazoa</taxon>
        <taxon>Chordata</taxon>
        <taxon>Craniata</taxon>
        <taxon>Vertebrata</taxon>
        <taxon>Euteleostomi</taxon>
        <taxon>Amphibia</taxon>
        <taxon>Batrachia</taxon>
        <taxon>Anura</taxon>
        <taxon>Pipoidea</taxon>
        <taxon>Pipidae</taxon>
        <taxon>Xenopodinae</taxon>
        <taxon>Xenopus</taxon>
        <taxon>Xenopus</taxon>
    </lineage>
</organism>
<accession>A0A974HXF1</accession>
<reference evidence="2" key="1">
    <citation type="journal article" date="2016" name="Nature">
        <title>Genome evolution in the allotetraploid frog Xenopus laevis.</title>
        <authorList>
            <person name="Session A.M."/>
            <person name="Uno Y."/>
            <person name="Kwon T."/>
            <person name="Chapman J.A."/>
            <person name="Toyoda A."/>
            <person name="Takahashi S."/>
            <person name="Fukui A."/>
            <person name="Hikosaka A."/>
            <person name="Suzuki A."/>
            <person name="Kondo M."/>
            <person name="van Heeringen S.J."/>
            <person name="Quigley I."/>
            <person name="Heinz S."/>
            <person name="Ogino H."/>
            <person name="Ochi H."/>
            <person name="Hellsten U."/>
            <person name="Lyons J.B."/>
            <person name="Simakov O."/>
            <person name="Putnam N."/>
            <person name="Stites J."/>
            <person name="Kuroki Y."/>
            <person name="Tanaka T."/>
            <person name="Michiue T."/>
            <person name="Watanabe M."/>
            <person name="Bogdanovic O."/>
            <person name="Lister R."/>
            <person name="Georgiou G."/>
            <person name="Paranjpe S.S."/>
            <person name="van Kruijsbergen I."/>
            <person name="Shu S."/>
            <person name="Carlson J."/>
            <person name="Kinoshita T."/>
            <person name="Ohta Y."/>
            <person name="Mawaribuchi S."/>
            <person name="Jenkins J."/>
            <person name="Grimwood J."/>
            <person name="Schmutz J."/>
            <person name="Mitros T."/>
            <person name="Mozaffari S.V."/>
            <person name="Suzuki Y."/>
            <person name="Haramoto Y."/>
            <person name="Yamamoto T.S."/>
            <person name="Takagi C."/>
            <person name="Heald R."/>
            <person name="Miller K."/>
            <person name="Haudenschild C."/>
            <person name="Kitzman J."/>
            <person name="Nakayama T."/>
            <person name="Izutsu Y."/>
            <person name="Robert J."/>
            <person name="Fortriede J."/>
            <person name="Burns K."/>
            <person name="Lotay V."/>
            <person name="Karimi K."/>
            <person name="Yasuoka Y."/>
            <person name="Dichmann D.S."/>
            <person name="Flajnik M.F."/>
            <person name="Houston D.W."/>
            <person name="Shendure J."/>
            <person name="DuPasquier L."/>
            <person name="Vize P.D."/>
            <person name="Zorn A.M."/>
            <person name="Ito M."/>
            <person name="Marcotte E.M."/>
            <person name="Wallingford J.B."/>
            <person name="Ito Y."/>
            <person name="Asashima M."/>
            <person name="Ueno N."/>
            <person name="Matsuda Y."/>
            <person name="Veenstra G.J."/>
            <person name="Fujiyama A."/>
            <person name="Harland R.M."/>
            <person name="Taira M."/>
            <person name="Rokhsar D.S."/>
        </authorList>
    </citation>
    <scope>NUCLEOTIDE SEQUENCE [LARGE SCALE GENOMIC DNA]</scope>
    <source>
        <strain evidence="2">J</strain>
    </source>
</reference>
<evidence type="ECO:0000313" key="1">
    <source>
        <dbReference type="EMBL" id="OCT93436.1"/>
    </source>
</evidence>
<name>A0A974HXF1_XENLA</name>
<dbReference type="AlphaFoldDB" id="A0A974HXF1"/>
<dbReference type="Proteomes" id="UP000694892">
    <property type="component" value="Chromosome 2S"/>
</dbReference>